<organism evidence="2 3">
    <name type="scientific">Chungangia koreensis</name>
    <dbReference type="NCBI Taxonomy" id="752657"/>
    <lineage>
        <taxon>Bacteria</taxon>
        <taxon>Bacillati</taxon>
        <taxon>Bacillota</taxon>
        <taxon>Bacilli</taxon>
        <taxon>Lactobacillales</taxon>
        <taxon>Chungangia</taxon>
    </lineage>
</organism>
<dbReference type="Pfam" id="PF01973">
    <property type="entry name" value="MptE-like"/>
    <property type="match status" value="1"/>
</dbReference>
<reference evidence="3" key="1">
    <citation type="journal article" date="2019" name="Int. J. Syst. Evol. Microbiol.">
        <title>The Global Catalogue of Microorganisms (GCM) 10K type strain sequencing project: providing services to taxonomists for standard genome sequencing and annotation.</title>
        <authorList>
            <consortium name="The Broad Institute Genomics Platform"/>
            <consortium name="The Broad Institute Genome Sequencing Center for Infectious Disease"/>
            <person name="Wu L."/>
            <person name="Ma J."/>
        </authorList>
    </citation>
    <scope>NUCLEOTIDE SEQUENCE [LARGE SCALE GENOMIC DNA]</scope>
    <source>
        <strain evidence="3">CCUG 59778</strain>
    </source>
</reference>
<dbReference type="RefSeq" id="WP_378152434.1">
    <property type="nucleotide sequence ID" value="NZ_JBHSEC010000003.1"/>
</dbReference>
<dbReference type="PANTHER" id="PTHR41786">
    <property type="entry name" value="MOTILITY ACCESSORY FACTOR MAF"/>
    <property type="match status" value="1"/>
</dbReference>
<accession>A0ABV8X283</accession>
<comment type="caution">
    <text evidence="2">The sequence shown here is derived from an EMBL/GenBank/DDBJ whole genome shotgun (WGS) entry which is preliminary data.</text>
</comment>
<dbReference type="Proteomes" id="UP001595817">
    <property type="component" value="Unassembled WGS sequence"/>
</dbReference>
<dbReference type="PANTHER" id="PTHR41786:SF1">
    <property type="entry name" value="6-HYDROXYMETHYLPTERIN DIPHOSPHOKINASE MPTE-LIKE DOMAIN-CONTAINING PROTEIN"/>
    <property type="match status" value="1"/>
</dbReference>
<name>A0ABV8X283_9LACT</name>
<protein>
    <submittedName>
        <fullName evidence="2">Motility associated factor glycosyltransferase family protein</fullName>
    </submittedName>
</protein>
<sequence length="412" mass="46961">MRIEIAKNQEYTLIMNNVYIYSKYNPRKDAFRFINNEFDPTAKGYFLVGLGLGYHLEALVELDSVKQIVVLPIGTNDISIFNSYAPNKSIIDKKNIQMCLSTDLNIDVSSFQIIIPMSWMKAIGEEHPLYNYLEDIKIRQISAKSYGEIMSFNFKTNLLRNDSSIKYFKNKYKGLNACLISSGPTLDDSIDLLKLIKLNCYILCVGSALKVLLKHDIKPDAVLITDPQENVVDQIIGTKYEGPLFYLGTANNYAVNIHNGISYIVFQKGYYAAEHYAEQLGIDTLETGGSVATTGISLLEYMDFSNVFLFGQDLGFGNSQTHALNSTSGKKVIENYKYRKIITNNGKYINTTPNLYTYLRWFEYKAQKTTIRIYNTAEEGARIKGIPFISKQDLMNLCKLSKWKKRLINEEK</sequence>
<proteinExistence type="predicted"/>
<keyword evidence="3" id="KW-1185">Reference proteome</keyword>
<evidence type="ECO:0000259" key="1">
    <source>
        <dbReference type="Pfam" id="PF01973"/>
    </source>
</evidence>
<gene>
    <name evidence="2" type="ORF">ACFOZY_03805</name>
</gene>
<dbReference type="InterPro" id="IPR002826">
    <property type="entry name" value="MptE-like"/>
</dbReference>
<evidence type="ECO:0000313" key="3">
    <source>
        <dbReference type="Proteomes" id="UP001595817"/>
    </source>
</evidence>
<dbReference type="EMBL" id="JBHSEC010000003">
    <property type="protein sequence ID" value="MFC4409560.1"/>
    <property type="molecule type" value="Genomic_DNA"/>
</dbReference>
<evidence type="ECO:0000313" key="2">
    <source>
        <dbReference type="EMBL" id="MFC4409560.1"/>
    </source>
</evidence>
<feature type="domain" description="6-hydroxymethylpterin diphosphokinase MptE-like" evidence="1">
    <location>
        <begin position="154"/>
        <end position="318"/>
    </location>
</feature>